<sequence length="98" mass="11504">MRMSVLPLLRRSQWGRKCGREVVEDDKNKLRWQRRELARDLIRSIVFAVYLEFNDLVLAVDTALKLILMPMCQNAIFTVTRCQSLYLILLGSAILFLF</sequence>
<organism evidence="2 3">
    <name type="scientific">Corchorus olitorius</name>
    <dbReference type="NCBI Taxonomy" id="93759"/>
    <lineage>
        <taxon>Eukaryota</taxon>
        <taxon>Viridiplantae</taxon>
        <taxon>Streptophyta</taxon>
        <taxon>Embryophyta</taxon>
        <taxon>Tracheophyta</taxon>
        <taxon>Spermatophyta</taxon>
        <taxon>Magnoliopsida</taxon>
        <taxon>eudicotyledons</taxon>
        <taxon>Gunneridae</taxon>
        <taxon>Pentapetalae</taxon>
        <taxon>rosids</taxon>
        <taxon>malvids</taxon>
        <taxon>Malvales</taxon>
        <taxon>Malvaceae</taxon>
        <taxon>Grewioideae</taxon>
        <taxon>Apeibeae</taxon>
        <taxon>Corchorus</taxon>
    </lineage>
</organism>
<keyword evidence="3" id="KW-1185">Reference proteome</keyword>
<keyword evidence="1" id="KW-0812">Transmembrane</keyword>
<protein>
    <submittedName>
        <fullName evidence="2">Uncharacterized protein</fullName>
    </submittedName>
</protein>
<evidence type="ECO:0000313" key="3">
    <source>
        <dbReference type="Proteomes" id="UP000187203"/>
    </source>
</evidence>
<dbReference type="Proteomes" id="UP000187203">
    <property type="component" value="Unassembled WGS sequence"/>
</dbReference>
<gene>
    <name evidence="2" type="ORF">COLO4_22745</name>
</gene>
<proteinExistence type="predicted"/>
<dbReference type="EMBL" id="AWUE01018050">
    <property type="protein sequence ID" value="OMO82987.1"/>
    <property type="molecule type" value="Genomic_DNA"/>
</dbReference>
<name>A0A1R3IK65_9ROSI</name>
<feature type="transmembrane region" description="Helical" evidence="1">
    <location>
        <begin position="41"/>
        <end position="60"/>
    </location>
</feature>
<accession>A0A1R3IK65</accession>
<reference evidence="3" key="1">
    <citation type="submission" date="2013-09" db="EMBL/GenBank/DDBJ databases">
        <title>Corchorus olitorius genome sequencing.</title>
        <authorList>
            <person name="Alam M."/>
            <person name="Haque M.S."/>
            <person name="Islam M.S."/>
            <person name="Emdad E.M."/>
            <person name="Islam M.M."/>
            <person name="Ahmed B."/>
            <person name="Halim A."/>
            <person name="Hossen Q.M.M."/>
            <person name="Hossain M.Z."/>
            <person name="Ahmed R."/>
            <person name="Khan M.M."/>
            <person name="Islam R."/>
            <person name="Rashid M.M."/>
            <person name="Khan S.A."/>
            <person name="Rahman M.S."/>
            <person name="Alam M."/>
            <person name="Yahiya A.S."/>
            <person name="Khan M.S."/>
            <person name="Azam M.S."/>
            <person name="Haque T."/>
            <person name="Lashkar M.Z.H."/>
            <person name="Akhand A.I."/>
            <person name="Morshed G."/>
            <person name="Roy S."/>
            <person name="Uddin K.S."/>
            <person name="Rabeya T."/>
            <person name="Hossain A.S."/>
            <person name="Chowdhury A."/>
            <person name="Snigdha A.R."/>
            <person name="Mortoza M.S."/>
            <person name="Matin S.A."/>
            <person name="Hoque S.M.E."/>
            <person name="Islam M.K."/>
            <person name="Roy D.K."/>
            <person name="Haider R."/>
            <person name="Moosa M.M."/>
            <person name="Elias S.M."/>
            <person name="Hasan A.M."/>
            <person name="Jahan S."/>
            <person name="Shafiuddin M."/>
            <person name="Mahmood N."/>
            <person name="Shommy N.S."/>
        </authorList>
    </citation>
    <scope>NUCLEOTIDE SEQUENCE [LARGE SCALE GENOMIC DNA]</scope>
    <source>
        <strain evidence="3">cv. O-4</strain>
    </source>
</reference>
<evidence type="ECO:0000313" key="2">
    <source>
        <dbReference type="EMBL" id="OMO82987.1"/>
    </source>
</evidence>
<comment type="caution">
    <text evidence="2">The sequence shown here is derived from an EMBL/GenBank/DDBJ whole genome shotgun (WGS) entry which is preliminary data.</text>
</comment>
<keyword evidence="1" id="KW-1133">Transmembrane helix</keyword>
<feature type="transmembrane region" description="Helical" evidence="1">
    <location>
        <begin position="75"/>
        <end position="97"/>
    </location>
</feature>
<evidence type="ECO:0000256" key="1">
    <source>
        <dbReference type="SAM" id="Phobius"/>
    </source>
</evidence>
<dbReference type="AlphaFoldDB" id="A0A1R3IK65"/>
<keyword evidence="1" id="KW-0472">Membrane</keyword>